<dbReference type="Pfam" id="PF11951">
    <property type="entry name" value="Fungal_trans_2"/>
    <property type="match status" value="1"/>
</dbReference>
<dbReference type="PANTHER" id="PTHR38791:SF5">
    <property type="entry name" value="TRANSCRIPTION FACTOR DBAG-RELATED"/>
    <property type="match status" value="1"/>
</dbReference>
<feature type="compositionally biased region" description="Basic and acidic residues" evidence="2">
    <location>
        <begin position="66"/>
        <end position="76"/>
    </location>
</feature>
<accession>A0A177C0S8</accession>
<dbReference type="EMBL" id="KV441559">
    <property type="protein sequence ID" value="OAG00317.1"/>
    <property type="molecule type" value="Genomic_DNA"/>
</dbReference>
<dbReference type="Gene3D" id="4.10.240.10">
    <property type="entry name" value="Zn(2)-C6 fungal-type DNA-binding domain"/>
    <property type="match status" value="1"/>
</dbReference>
<evidence type="ECO:0000313" key="4">
    <source>
        <dbReference type="EMBL" id="OAG00317.1"/>
    </source>
</evidence>
<gene>
    <name evidence="4" type="ORF">CC84DRAFT_1128904</name>
</gene>
<dbReference type="Pfam" id="PF00172">
    <property type="entry name" value="Zn_clus"/>
    <property type="match status" value="1"/>
</dbReference>
<dbReference type="GO" id="GO:0008270">
    <property type="term" value="F:zinc ion binding"/>
    <property type="evidence" value="ECO:0007669"/>
    <property type="project" value="InterPro"/>
</dbReference>
<evidence type="ECO:0000259" key="3">
    <source>
        <dbReference type="PROSITE" id="PS50048"/>
    </source>
</evidence>
<dbReference type="InterPro" id="IPR053175">
    <property type="entry name" value="DHMBA_Reg_Transcription_Factor"/>
</dbReference>
<dbReference type="SUPFAM" id="SSF57701">
    <property type="entry name" value="Zn2/Cys6 DNA-binding domain"/>
    <property type="match status" value="1"/>
</dbReference>
<dbReference type="InParanoid" id="A0A177C0S8"/>
<reference evidence="4 5" key="1">
    <citation type="submission" date="2016-05" db="EMBL/GenBank/DDBJ databases">
        <title>Comparative analysis of secretome profiles of manganese(II)-oxidizing ascomycete fungi.</title>
        <authorList>
            <consortium name="DOE Joint Genome Institute"/>
            <person name="Zeiner C.A."/>
            <person name="Purvine S.O."/>
            <person name="Zink E.M."/>
            <person name="Wu S."/>
            <person name="Pasa-Tolic L."/>
            <person name="Chaput D.L."/>
            <person name="Haridas S."/>
            <person name="Grigoriev I.V."/>
            <person name="Santelli C.M."/>
            <person name="Hansel C.M."/>
        </authorList>
    </citation>
    <scope>NUCLEOTIDE SEQUENCE [LARGE SCALE GENOMIC DNA]</scope>
    <source>
        <strain evidence="4 5">AP3s5-JAC2a</strain>
    </source>
</reference>
<keyword evidence="1" id="KW-0539">Nucleus</keyword>
<dbReference type="GeneID" id="28759300"/>
<dbReference type="CDD" id="cd00067">
    <property type="entry name" value="GAL4"/>
    <property type="match status" value="1"/>
</dbReference>
<evidence type="ECO:0000313" key="5">
    <source>
        <dbReference type="Proteomes" id="UP000077069"/>
    </source>
</evidence>
<name>A0A177C0S8_9PLEO</name>
<feature type="region of interest" description="Disordered" evidence="2">
    <location>
        <begin position="66"/>
        <end position="117"/>
    </location>
</feature>
<dbReference type="RefSeq" id="XP_018030682.1">
    <property type="nucleotide sequence ID" value="XM_018175814.1"/>
</dbReference>
<dbReference type="InterPro" id="IPR036864">
    <property type="entry name" value="Zn2-C6_fun-type_DNA-bd_sf"/>
</dbReference>
<dbReference type="PROSITE" id="PS00463">
    <property type="entry name" value="ZN2_CY6_FUNGAL_1"/>
    <property type="match status" value="1"/>
</dbReference>
<evidence type="ECO:0000256" key="1">
    <source>
        <dbReference type="ARBA" id="ARBA00023242"/>
    </source>
</evidence>
<feature type="domain" description="Zn(2)-C6 fungal-type" evidence="3">
    <location>
        <begin position="10"/>
        <end position="38"/>
    </location>
</feature>
<sequence length="569" mass="64024">MPNVGKPSKGCAHCRARKVKCDLKRPSCSQCIRAGRECHGYRDPLSMMFKNESHVVMNKAQKRYDALSKKRKERETFSGTLPVRHLASKETPDGSSSSTSSESQHTSSTSTRSGSVARSIAPPIENQALSFFAANNILQPAVVGRGNYQWLFQMLSGPGIDATLQSSAHAASLATLATANKSPFLMKKAQEHYANALTLTNRALGDSKKVCEDSTLVSVILLGVYETFVFEKHSMGAWMQHLKGAEILFALRGENQFKSDLARQIFVQFYRTTITKGVELGTPIPEKIARLYRFLTSLKDYTMHGVEHQVEVLEKAITLMQDEEGDPASIVSDIMKLDGELNLIKFMLQTLWRYEVVRLERPAEHVFGSFYHIYTNPWVINMWNILRMCRIRLFKFVRAQVNKGLRCSPPRFSEEEAHVHLNACKDVISSQMLDMCASTPQLTGQIAFPHQVKQDLDLLSKGIEAVNLRNNMFKLHAQGTFLEPFKSTGLDHLIGPLYEIGRSDYGPRLTRWAADQLYFIARTIGTRQAIMLAGELEEKLKDESNFMVWNDPCPTSAQLIALANTVPRR</sequence>
<dbReference type="Proteomes" id="UP000077069">
    <property type="component" value="Unassembled WGS sequence"/>
</dbReference>
<proteinExistence type="predicted"/>
<dbReference type="InterPro" id="IPR021858">
    <property type="entry name" value="Fun_TF"/>
</dbReference>
<protein>
    <recommendedName>
        <fullName evidence="3">Zn(2)-C6 fungal-type domain-containing protein</fullName>
    </recommendedName>
</protein>
<dbReference type="AlphaFoldDB" id="A0A177C0S8"/>
<organism evidence="4 5">
    <name type="scientific">Paraphaeosphaeria sporulosa</name>
    <dbReference type="NCBI Taxonomy" id="1460663"/>
    <lineage>
        <taxon>Eukaryota</taxon>
        <taxon>Fungi</taxon>
        <taxon>Dikarya</taxon>
        <taxon>Ascomycota</taxon>
        <taxon>Pezizomycotina</taxon>
        <taxon>Dothideomycetes</taxon>
        <taxon>Pleosporomycetidae</taxon>
        <taxon>Pleosporales</taxon>
        <taxon>Massarineae</taxon>
        <taxon>Didymosphaeriaceae</taxon>
        <taxon>Paraphaeosphaeria</taxon>
    </lineage>
</organism>
<evidence type="ECO:0000256" key="2">
    <source>
        <dbReference type="SAM" id="MobiDB-lite"/>
    </source>
</evidence>
<keyword evidence="5" id="KW-1185">Reference proteome</keyword>
<feature type="compositionally biased region" description="Low complexity" evidence="2">
    <location>
        <begin position="95"/>
        <end position="115"/>
    </location>
</feature>
<dbReference type="OrthoDB" id="5429770at2759"/>
<dbReference type="InterPro" id="IPR001138">
    <property type="entry name" value="Zn2Cys6_DnaBD"/>
</dbReference>
<dbReference type="GO" id="GO:0000981">
    <property type="term" value="F:DNA-binding transcription factor activity, RNA polymerase II-specific"/>
    <property type="evidence" value="ECO:0007669"/>
    <property type="project" value="InterPro"/>
</dbReference>
<dbReference type="SMART" id="SM00066">
    <property type="entry name" value="GAL4"/>
    <property type="match status" value="1"/>
</dbReference>
<dbReference type="PROSITE" id="PS50048">
    <property type="entry name" value="ZN2_CY6_FUNGAL_2"/>
    <property type="match status" value="1"/>
</dbReference>
<dbReference type="PANTHER" id="PTHR38791">
    <property type="entry name" value="ZN(II)2CYS6 TRANSCRIPTION FACTOR (EUROFUNG)-RELATED-RELATED"/>
    <property type="match status" value="1"/>
</dbReference>
<dbReference type="STRING" id="1460663.A0A177C0S8"/>